<evidence type="ECO:0000259" key="1">
    <source>
        <dbReference type="PROSITE" id="PS51186"/>
    </source>
</evidence>
<dbReference type="CDD" id="cd04301">
    <property type="entry name" value="NAT_SF"/>
    <property type="match status" value="1"/>
</dbReference>
<evidence type="ECO:0000313" key="3">
    <source>
        <dbReference type="Proteomes" id="UP000269015"/>
    </source>
</evidence>
<reference evidence="2 3" key="1">
    <citation type="submission" date="2018-11" db="EMBL/GenBank/DDBJ databases">
        <title>Proposal to divide the Flavobacteriaceae and reorganize its genera based on Amino Acid Identity values calculated from whole genome sequences.</title>
        <authorList>
            <person name="Nicholson A.C."/>
            <person name="Gulvik C.A."/>
            <person name="Whitney A.M."/>
            <person name="Humrighouse B.W."/>
            <person name="Bell M."/>
            <person name="Holmes B."/>
            <person name="Steigerwalt A.G."/>
            <person name="Villarma A."/>
            <person name="Sheth M."/>
            <person name="Batra D."/>
            <person name="Pryor J."/>
            <person name="Bernardet J.-F."/>
            <person name="Hugo C."/>
            <person name="Kampfer P."/>
            <person name="Newman J."/>
            <person name="McQuiston J.R."/>
        </authorList>
    </citation>
    <scope>NUCLEOTIDE SEQUENCE [LARGE SCALE GENOMIC DNA]</scope>
    <source>
        <strain evidence="2 3">H5559</strain>
    </source>
</reference>
<dbReference type="PANTHER" id="PTHR43451:SF1">
    <property type="entry name" value="ACETYLTRANSFERASE"/>
    <property type="match status" value="1"/>
</dbReference>
<organism evidence="2 3">
    <name type="scientific">Chryseobacterium indologenes</name>
    <name type="common">Flavobacterium indologenes</name>
    <dbReference type="NCBI Taxonomy" id="253"/>
    <lineage>
        <taxon>Bacteria</taxon>
        <taxon>Pseudomonadati</taxon>
        <taxon>Bacteroidota</taxon>
        <taxon>Flavobacteriia</taxon>
        <taxon>Flavobacteriales</taxon>
        <taxon>Weeksellaceae</taxon>
        <taxon>Chryseobacterium group</taxon>
        <taxon>Chryseobacterium</taxon>
    </lineage>
</organism>
<dbReference type="Gene3D" id="3.40.630.30">
    <property type="match status" value="1"/>
</dbReference>
<dbReference type="InterPro" id="IPR016181">
    <property type="entry name" value="Acyl_CoA_acyltransferase"/>
</dbReference>
<evidence type="ECO:0000313" key="2">
    <source>
        <dbReference type="EMBL" id="AZB18211.1"/>
    </source>
</evidence>
<dbReference type="InterPro" id="IPR000182">
    <property type="entry name" value="GNAT_dom"/>
</dbReference>
<protein>
    <submittedName>
        <fullName evidence="2">GNAT family N-acetyltransferase</fullName>
    </submittedName>
</protein>
<feature type="domain" description="N-acetyltransferase" evidence="1">
    <location>
        <begin position="1"/>
        <end position="153"/>
    </location>
</feature>
<dbReference type="AlphaFoldDB" id="A0AAD0YWV1"/>
<dbReference type="PROSITE" id="PS51186">
    <property type="entry name" value="GNAT"/>
    <property type="match status" value="1"/>
</dbReference>
<dbReference type="EMBL" id="CP033930">
    <property type="protein sequence ID" value="AZB18211.1"/>
    <property type="molecule type" value="Genomic_DNA"/>
</dbReference>
<dbReference type="SUPFAM" id="SSF55729">
    <property type="entry name" value="Acyl-CoA N-acyltransferases (Nat)"/>
    <property type="match status" value="1"/>
</dbReference>
<dbReference type="Pfam" id="PF13673">
    <property type="entry name" value="Acetyltransf_10"/>
    <property type="match status" value="1"/>
</dbReference>
<gene>
    <name evidence="2" type="ORF">EG352_10685</name>
</gene>
<name>A0AAD0YWV1_CHRID</name>
<dbReference type="InterPro" id="IPR052564">
    <property type="entry name" value="N-acetyltrans/Recomb-assoc"/>
</dbReference>
<sequence length="153" mass="17854">MIIRKGNENDLDEMKQLFAETITSICKDDYTEEQLEAWRSGAENNERWLKVIHEQFVLVAISEHTIVGFATLDQGNYLDLFFVHKNYQHQGIASQLYEQIENAARKQTERYIRSDVSKTAKSFFEKLGFYVLKEQIAPIKGIALTNFKMQKNL</sequence>
<accession>A0AAD0YWV1</accession>
<dbReference type="PANTHER" id="PTHR43451">
    <property type="entry name" value="ACETYLTRANSFERASE (GNAT) FAMILY PROTEIN"/>
    <property type="match status" value="1"/>
</dbReference>
<dbReference type="GO" id="GO:0016747">
    <property type="term" value="F:acyltransferase activity, transferring groups other than amino-acyl groups"/>
    <property type="evidence" value="ECO:0007669"/>
    <property type="project" value="InterPro"/>
</dbReference>
<dbReference type="Proteomes" id="UP000269015">
    <property type="component" value="Chromosome"/>
</dbReference>
<proteinExistence type="predicted"/>
<dbReference type="RefSeq" id="WP_061085360.1">
    <property type="nucleotide sequence ID" value="NZ_CP033930.1"/>
</dbReference>